<organism evidence="4 5">
    <name type="scientific">Glutamicibacter uratoxydans</name>
    <name type="common">Arthrobacter uratoxydans</name>
    <dbReference type="NCBI Taxonomy" id="43667"/>
    <lineage>
        <taxon>Bacteria</taxon>
        <taxon>Bacillati</taxon>
        <taxon>Actinomycetota</taxon>
        <taxon>Actinomycetes</taxon>
        <taxon>Micrococcales</taxon>
        <taxon>Micrococcaceae</taxon>
        <taxon>Glutamicibacter</taxon>
    </lineage>
</organism>
<feature type="region of interest" description="Disordered" evidence="2">
    <location>
        <begin position="92"/>
        <end position="124"/>
    </location>
</feature>
<proteinExistence type="predicted"/>
<evidence type="ECO:0000313" key="4">
    <source>
        <dbReference type="EMBL" id="GED06392.1"/>
    </source>
</evidence>
<dbReference type="InterPro" id="IPR043504">
    <property type="entry name" value="Peptidase_S1_PA_chymotrypsin"/>
</dbReference>
<dbReference type="OrthoDB" id="5121599at2"/>
<evidence type="ECO:0000256" key="3">
    <source>
        <dbReference type="SAM" id="SignalP"/>
    </source>
</evidence>
<evidence type="ECO:0000256" key="1">
    <source>
        <dbReference type="ARBA" id="ARBA00022729"/>
    </source>
</evidence>
<sequence>MQDRSFIGIKSTGKLRRKLAGAAVLAGAMALCTTPMAVAAPGVDNQDINSKKISQSVGQDAIEYWTPERMEGAKSADSLIAGKTGSASNVAAGKPAKIKGESASRSVSSGKQILKGKPAKPTSEPTVSHIGKVFFTLGGADYVCSGNAVVSANESTVSTAGHCVNEGPGAFATKWVFVPAYDNGNAPYGTFAATELVAPTEWTSGGDITYDTAFAVVSDQSGISLTDQVGGSGVAFNQPRGEFYTAFGYPAASPFNGQNLESCSGSASDDPYGQSMSQGISCDMTGGSSGGPWFLGTGSDGFQNSVNSFGYGSVRNTMFGPYWGSVIEQAYQEAQN</sequence>
<dbReference type="Proteomes" id="UP000316612">
    <property type="component" value="Unassembled WGS sequence"/>
</dbReference>
<evidence type="ECO:0000313" key="5">
    <source>
        <dbReference type="Proteomes" id="UP000316612"/>
    </source>
</evidence>
<accession>A0A4Y4DM31</accession>
<dbReference type="SUPFAM" id="SSF50494">
    <property type="entry name" value="Trypsin-like serine proteases"/>
    <property type="match status" value="1"/>
</dbReference>
<protein>
    <submittedName>
        <fullName evidence="4">Peptidase</fullName>
    </submittedName>
</protein>
<dbReference type="AlphaFoldDB" id="A0A4Y4DM31"/>
<name>A0A4Y4DM31_GLUUR</name>
<keyword evidence="5" id="KW-1185">Reference proteome</keyword>
<dbReference type="InterPro" id="IPR050966">
    <property type="entry name" value="Glutamyl_endopeptidase"/>
</dbReference>
<dbReference type="PANTHER" id="PTHR15462">
    <property type="entry name" value="SERINE PROTEASE"/>
    <property type="match status" value="1"/>
</dbReference>
<evidence type="ECO:0000256" key="2">
    <source>
        <dbReference type="SAM" id="MobiDB-lite"/>
    </source>
</evidence>
<keyword evidence="1 3" id="KW-0732">Signal</keyword>
<dbReference type="InterPro" id="IPR009003">
    <property type="entry name" value="Peptidase_S1_PA"/>
</dbReference>
<dbReference type="EMBL" id="BJNY01000010">
    <property type="protein sequence ID" value="GED06392.1"/>
    <property type="molecule type" value="Genomic_DNA"/>
</dbReference>
<feature type="signal peptide" evidence="3">
    <location>
        <begin position="1"/>
        <end position="39"/>
    </location>
</feature>
<comment type="caution">
    <text evidence="4">The sequence shown here is derived from an EMBL/GenBank/DDBJ whole genome shotgun (WGS) entry which is preliminary data.</text>
</comment>
<gene>
    <name evidence="4" type="ORF">AUR04nite_19240</name>
</gene>
<feature type="chain" id="PRO_5021319619" evidence="3">
    <location>
        <begin position="40"/>
        <end position="336"/>
    </location>
</feature>
<dbReference type="Gene3D" id="2.40.10.10">
    <property type="entry name" value="Trypsin-like serine proteases"/>
    <property type="match status" value="2"/>
</dbReference>
<reference evidence="4 5" key="1">
    <citation type="submission" date="2019-06" db="EMBL/GenBank/DDBJ databases">
        <title>Whole genome shotgun sequence of Glutamicibacter uratoxydans NBRC 15515.</title>
        <authorList>
            <person name="Hosoyama A."/>
            <person name="Uohara A."/>
            <person name="Ohji S."/>
            <person name="Ichikawa N."/>
        </authorList>
    </citation>
    <scope>NUCLEOTIDE SEQUENCE [LARGE SCALE GENOMIC DNA]</scope>
    <source>
        <strain evidence="4 5">NBRC 15515</strain>
    </source>
</reference>
<dbReference type="RefSeq" id="WP_141364407.1">
    <property type="nucleotide sequence ID" value="NZ_BAAAJL010000010.1"/>
</dbReference>